<dbReference type="Pfam" id="PF02594">
    <property type="entry name" value="DUF167"/>
    <property type="match status" value="1"/>
</dbReference>
<dbReference type="HAMAP" id="MF_00634">
    <property type="entry name" value="UPF0235"/>
    <property type="match status" value="1"/>
</dbReference>
<dbReference type="AlphaFoldDB" id="A0A7C8DNL1"/>
<sequence>MAGAALQAIEGGTLLTLRVAPGASRDALGEFNEWRGALAVRVSTPASSGRANRALLKLLERELRLEPGSAELLCGHRSRSKQVRLPLPYDEATNRLAEALR</sequence>
<evidence type="ECO:0000313" key="4">
    <source>
        <dbReference type="Proteomes" id="UP000589516"/>
    </source>
</evidence>
<dbReference type="SUPFAM" id="SSF69786">
    <property type="entry name" value="YggU-like"/>
    <property type="match status" value="1"/>
</dbReference>
<accession>A0A7C8DNL1</accession>
<comment type="similarity">
    <text evidence="1 2">Belongs to the UPF0235 family.</text>
</comment>
<evidence type="ECO:0000256" key="2">
    <source>
        <dbReference type="HAMAP-Rule" id="MF_00634"/>
    </source>
</evidence>
<dbReference type="InterPro" id="IPR036591">
    <property type="entry name" value="YggU-like_sf"/>
</dbReference>
<dbReference type="Proteomes" id="UP000589516">
    <property type="component" value="Unassembled WGS sequence"/>
</dbReference>
<dbReference type="NCBIfam" id="TIGR00251">
    <property type="entry name" value="DUF167 family protein"/>
    <property type="match status" value="1"/>
</dbReference>
<dbReference type="Gene3D" id="3.30.1200.10">
    <property type="entry name" value="YggU-like"/>
    <property type="match status" value="1"/>
</dbReference>
<protein>
    <recommendedName>
        <fullName evidence="2">UPF0235 protein EYQ16_05095</fullName>
    </recommendedName>
</protein>
<dbReference type="InterPro" id="IPR003746">
    <property type="entry name" value="DUF167"/>
</dbReference>
<proteinExistence type="inferred from homology"/>
<organism evidence="3 4">
    <name type="scientific">Marine Group III euryarchaeote</name>
    <dbReference type="NCBI Taxonomy" id="2173149"/>
    <lineage>
        <taxon>Archaea</taxon>
        <taxon>Methanobacteriati</taxon>
        <taxon>Thermoplasmatota</taxon>
        <taxon>Thermoplasmata</taxon>
        <taxon>Candidatus Thermoprofundales</taxon>
    </lineage>
</organism>
<name>A0A7C8DNL1_9ARCH</name>
<dbReference type="SMART" id="SM01152">
    <property type="entry name" value="DUF167"/>
    <property type="match status" value="1"/>
</dbReference>
<comment type="caution">
    <text evidence="3">The sequence shown here is derived from an EMBL/GenBank/DDBJ whole genome shotgun (WGS) entry which is preliminary data.</text>
</comment>
<gene>
    <name evidence="3" type="ORF">EYQ16_05095</name>
</gene>
<reference evidence="4" key="1">
    <citation type="journal article" date="2019" name="bioRxiv">
        <title>Genome diversification in globally distributed novel marine Proteobacteria is linked to environmental adaptation.</title>
        <authorList>
            <person name="Zhou Z."/>
            <person name="Tran P.Q."/>
            <person name="Kieft K."/>
            <person name="Anantharaman K."/>
        </authorList>
    </citation>
    <scope>NUCLEOTIDE SEQUENCE [LARGE SCALE GENOMIC DNA]</scope>
</reference>
<evidence type="ECO:0000256" key="1">
    <source>
        <dbReference type="ARBA" id="ARBA00010364"/>
    </source>
</evidence>
<evidence type="ECO:0000313" key="3">
    <source>
        <dbReference type="EMBL" id="HIG63871.1"/>
    </source>
</evidence>
<dbReference type="EMBL" id="DUAV01000031">
    <property type="protein sequence ID" value="HIG63871.1"/>
    <property type="molecule type" value="Genomic_DNA"/>
</dbReference>